<name>A0A8H4YWA1_9HYPO</name>
<protein>
    <submittedName>
        <fullName evidence="2">Uncharacterized protein</fullName>
    </submittedName>
</protein>
<feature type="chain" id="PRO_5034231019" evidence="1">
    <location>
        <begin position="20"/>
        <end position="93"/>
    </location>
</feature>
<feature type="signal peptide" evidence="1">
    <location>
        <begin position="1"/>
        <end position="19"/>
    </location>
</feature>
<reference evidence="2 3" key="1">
    <citation type="journal article" date="2020" name="BMC Genomics">
        <title>Correction to: Identification and distribution of gene clusters required for synthesis of sphingolipid metabolism inhibitors in diverse species of the filamentous fungus Fusarium.</title>
        <authorList>
            <person name="Kim H.S."/>
            <person name="Lohmar J.M."/>
            <person name="Busman M."/>
            <person name="Brown D.W."/>
            <person name="Naumann T.A."/>
            <person name="Divon H.H."/>
            <person name="Lysoe E."/>
            <person name="Uhlig S."/>
            <person name="Proctor R.H."/>
        </authorList>
    </citation>
    <scope>NUCLEOTIDE SEQUENCE [LARGE SCALE GENOMIC DNA]</scope>
    <source>
        <strain evidence="2 3">NRRL 25214</strain>
    </source>
</reference>
<evidence type="ECO:0000313" key="2">
    <source>
        <dbReference type="EMBL" id="KAF5235499.1"/>
    </source>
</evidence>
<proteinExistence type="predicted"/>
<gene>
    <name evidence="2" type="ORF">FANTH_11691</name>
</gene>
<comment type="caution">
    <text evidence="2">The sequence shown here is derived from an EMBL/GenBank/DDBJ whole genome shotgun (WGS) entry which is preliminary data.</text>
</comment>
<accession>A0A8H4YWA1</accession>
<evidence type="ECO:0000313" key="3">
    <source>
        <dbReference type="Proteomes" id="UP000573603"/>
    </source>
</evidence>
<evidence type="ECO:0000256" key="1">
    <source>
        <dbReference type="SAM" id="SignalP"/>
    </source>
</evidence>
<keyword evidence="3" id="KW-1185">Reference proteome</keyword>
<keyword evidence="1" id="KW-0732">Signal</keyword>
<dbReference type="AlphaFoldDB" id="A0A8H4YWA1"/>
<dbReference type="Proteomes" id="UP000573603">
    <property type="component" value="Unassembled WGS sequence"/>
</dbReference>
<sequence length="93" mass="9464">MQFNAAALVALVAATAVEARVATALLVCNAGVGTLPATAANGAALFTKVCINIYKCEHSLAPTLENNAYTGACTNCPDWRPIPALGGCAFIPQ</sequence>
<organism evidence="2 3">
    <name type="scientific">Fusarium anthophilum</name>
    <dbReference type="NCBI Taxonomy" id="48485"/>
    <lineage>
        <taxon>Eukaryota</taxon>
        <taxon>Fungi</taxon>
        <taxon>Dikarya</taxon>
        <taxon>Ascomycota</taxon>
        <taxon>Pezizomycotina</taxon>
        <taxon>Sordariomycetes</taxon>
        <taxon>Hypocreomycetidae</taxon>
        <taxon>Hypocreales</taxon>
        <taxon>Nectriaceae</taxon>
        <taxon>Fusarium</taxon>
        <taxon>Fusarium fujikuroi species complex</taxon>
    </lineage>
</organism>
<dbReference type="EMBL" id="JABEVY010000350">
    <property type="protein sequence ID" value="KAF5235499.1"/>
    <property type="molecule type" value="Genomic_DNA"/>
</dbReference>